<gene>
    <name evidence="16" type="ORF">ORAREDHAP_LOCUS23548</name>
</gene>
<evidence type="ECO:0000256" key="8">
    <source>
        <dbReference type="ARBA" id="ARBA00023145"/>
    </source>
</evidence>
<evidence type="ECO:0000256" key="2">
    <source>
        <dbReference type="ARBA" id="ARBA00022670"/>
    </source>
</evidence>
<dbReference type="PRINTS" id="PR00138">
    <property type="entry name" value="MATRIXIN"/>
</dbReference>
<dbReference type="InterPro" id="IPR033739">
    <property type="entry name" value="M10A_MMP"/>
</dbReference>
<feature type="binding site" description="in inhibited form" evidence="12">
    <location>
        <position position="122"/>
    </location>
    <ligand>
        <name>Zn(2+)</name>
        <dbReference type="ChEBI" id="CHEBI:29105"/>
        <label>2</label>
        <note>catalytic</note>
    </ligand>
</feature>
<keyword evidence="6 11" id="KW-0862">Zinc</keyword>
<dbReference type="GO" id="GO:0004222">
    <property type="term" value="F:metalloendopeptidase activity"/>
    <property type="evidence" value="ECO:0007669"/>
    <property type="project" value="InterPro"/>
</dbReference>
<dbReference type="GO" id="GO:0006508">
    <property type="term" value="P:proteolysis"/>
    <property type="evidence" value="ECO:0007669"/>
    <property type="project" value="UniProtKB-KW"/>
</dbReference>
<evidence type="ECO:0000256" key="4">
    <source>
        <dbReference type="ARBA" id="ARBA00022729"/>
    </source>
</evidence>
<feature type="binding site" evidence="12">
    <location>
        <position position="286"/>
    </location>
    <ligand>
        <name>Zn(2+)</name>
        <dbReference type="ChEBI" id="CHEBI:29105"/>
        <label>2</label>
        <note>catalytic</note>
    </ligand>
</feature>
<comment type="cofactor">
    <cofactor evidence="12">
        <name>Zn(2+)</name>
        <dbReference type="ChEBI" id="CHEBI:29105"/>
    </cofactor>
    <text evidence="12">Binds 2 Zn(2+) ions per subunit.</text>
</comment>
<comment type="cofactor">
    <cofactor evidence="12">
        <name>Ca(2+)</name>
        <dbReference type="ChEBI" id="CHEBI:29108"/>
    </cofactor>
    <text evidence="12">Can bind about 5 Ca(2+) ions per subunit.</text>
</comment>
<keyword evidence="2" id="KW-0645">Protease</keyword>
<feature type="binding site" evidence="11">
    <location>
        <position position="278"/>
    </location>
    <ligand>
        <name>Zn(2+)</name>
        <dbReference type="ChEBI" id="CHEBI:29105"/>
        <label>2</label>
        <note>catalytic</note>
    </ligand>
</feature>
<dbReference type="SMART" id="SM00235">
    <property type="entry name" value="ZnMc"/>
    <property type="match status" value="1"/>
</dbReference>
<keyword evidence="5" id="KW-0378">Hydrolase</keyword>
<accession>A0A6J5WYL4</accession>
<feature type="binding site" evidence="12">
    <location>
        <position position="226"/>
    </location>
    <ligand>
        <name>Ca(2+)</name>
        <dbReference type="ChEBI" id="CHEBI:29108"/>
        <label>3</label>
    </ligand>
</feature>
<keyword evidence="7" id="KW-0482">Metalloprotease</keyword>
<feature type="short sequence motif" description="Cysteine switch" evidence="13">
    <location>
        <begin position="120"/>
        <end position="149"/>
    </location>
</feature>
<comment type="similarity">
    <text evidence="1">Belongs to the peptidase M10A family. Matrix metalloproteinases (MMPs) subfamily.</text>
</comment>
<evidence type="ECO:0000256" key="7">
    <source>
        <dbReference type="ARBA" id="ARBA00023049"/>
    </source>
</evidence>
<evidence type="ECO:0000256" key="1">
    <source>
        <dbReference type="ARBA" id="ARBA00009614"/>
    </source>
</evidence>
<feature type="binding site" evidence="12">
    <location>
        <position position="249"/>
    </location>
    <ligand>
        <name>Ca(2+)</name>
        <dbReference type="ChEBI" id="CHEBI:29108"/>
        <label>3</label>
    </ligand>
</feature>
<dbReference type="Pfam" id="PF00413">
    <property type="entry name" value="Peptidase_M10"/>
    <property type="match status" value="1"/>
</dbReference>
<dbReference type="InterPro" id="IPR001818">
    <property type="entry name" value="Pept_M10_metallopeptidase"/>
</dbReference>
<feature type="binding site" evidence="11">
    <location>
        <position position="272"/>
    </location>
    <ligand>
        <name>Zn(2+)</name>
        <dbReference type="ChEBI" id="CHEBI:29105"/>
        <label>2</label>
        <note>catalytic</note>
    </ligand>
</feature>
<dbReference type="PANTHER" id="PTHR10201">
    <property type="entry name" value="MATRIX METALLOPROTEINASE"/>
    <property type="match status" value="1"/>
</dbReference>
<feature type="binding site" evidence="12">
    <location>
        <position position="244"/>
    </location>
    <ligand>
        <name>Zn(2+)</name>
        <dbReference type="ChEBI" id="CHEBI:29105"/>
        <label>1</label>
    </ligand>
</feature>
<protein>
    <recommendedName>
        <fullName evidence="15">Peptidase metallopeptidase domain-containing protein</fullName>
    </recommendedName>
</protein>
<name>A0A6J5WYL4_PRUAR</name>
<feature type="chain" id="PRO_5026669958" description="Peptidase metallopeptidase domain-containing protein" evidence="14">
    <location>
        <begin position="34"/>
        <end position="312"/>
    </location>
</feature>
<proteinExistence type="inferred from homology"/>
<feature type="binding site" evidence="12">
    <location>
        <position position="249"/>
    </location>
    <ligand>
        <name>Ca(2+)</name>
        <dbReference type="ChEBI" id="CHEBI:29108"/>
        <label>1</label>
    </ligand>
</feature>
<feature type="binding site" evidence="12">
    <location>
        <position position="209"/>
    </location>
    <ligand>
        <name>Ca(2+)</name>
        <dbReference type="ChEBI" id="CHEBI:29108"/>
        <label>2</label>
    </ligand>
</feature>
<keyword evidence="12" id="KW-0106">Calcium</keyword>
<feature type="binding site" evidence="11">
    <location>
        <position position="268"/>
    </location>
    <ligand>
        <name>Zn(2+)</name>
        <dbReference type="ChEBI" id="CHEBI:29105"/>
        <label>2</label>
        <note>catalytic</note>
    </ligand>
</feature>
<dbReference type="PANTHER" id="PTHR10201:SF213">
    <property type="entry name" value="METALLOENDOPROTEINASE 2-MMP-LIKE"/>
    <property type="match status" value="1"/>
</dbReference>
<dbReference type="Proteomes" id="UP000507245">
    <property type="component" value="Unassembled WGS sequence"/>
</dbReference>
<keyword evidence="17" id="KW-1185">Reference proteome</keyword>
<evidence type="ECO:0000256" key="11">
    <source>
        <dbReference type="PIRSR" id="PIRSR001191-2"/>
    </source>
</evidence>
<dbReference type="EMBL" id="CAEKKB010000003">
    <property type="protein sequence ID" value="CAB4305521.1"/>
    <property type="molecule type" value="Genomic_DNA"/>
</dbReference>
<feature type="signal peptide" evidence="14">
    <location>
        <begin position="1"/>
        <end position="33"/>
    </location>
</feature>
<dbReference type="InterPro" id="IPR006026">
    <property type="entry name" value="Peptidase_Metallo"/>
</dbReference>
<dbReference type="GO" id="GO:0030198">
    <property type="term" value="P:extracellular matrix organization"/>
    <property type="evidence" value="ECO:0007669"/>
    <property type="project" value="TreeGrafter"/>
</dbReference>
<evidence type="ECO:0000256" key="5">
    <source>
        <dbReference type="ARBA" id="ARBA00022801"/>
    </source>
</evidence>
<evidence type="ECO:0000256" key="13">
    <source>
        <dbReference type="PIRSR" id="PIRSR621190-5"/>
    </source>
</evidence>
<dbReference type="SUPFAM" id="SSF47090">
    <property type="entry name" value="PGBD-like"/>
    <property type="match status" value="1"/>
</dbReference>
<keyword evidence="9" id="KW-0325">Glycoprotein</keyword>
<feature type="binding site" evidence="12">
    <location>
        <position position="221"/>
    </location>
    <ligand>
        <name>Zn(2+)</name>
        <dbReference type="ChEBI" id="CHEBI:29105"/>
        <label>1</label>
    </ligand>
</feature>
<feature type="active site" evidence="10">
    <location>
        <position position="269"/>
    </location>
</feature>
<evidence type="ECO:0000256" key="9">
    <source>
        <dbReference type="ARBA" id="ARBA00023180"/>
    </source>
</evidence>
<evidence type="ECO:0000256" key="14">
    <source>
        <dbReference type="SAM" id="SignalP"/>
    </source>
</evidence>
<dbReference type="PIRSF" id="PIRSF001191">
    <property type="entry name" value="Peptidase_M10A_matrix"/>
    <property type="match status" value="1"/>
</dbReference>
<evidence type="ECO:0000313" key="17">
    <source>
        <dbReference type="Proteomes" id="UP000507245"/>
    </source>
</evidence>
<dbReference type="InterPro" id="IPR002477">
    <property type="entry name" value="Peptidoglycan-bd-like"/>
</dbReference>
<dbReference type="Gene3D" id="3.40.390.10">
    <property type="entry name" value="Collagenase (Catalytic Domain)"/>
    <property type="match status" value="1"/>
</dbReference>
<evidence type="ECO:0000256" key="6">
    <source>
        <dbReference type="ARBA" id="ARBA00022833"/>
    </source>
</evidence>
<evidence type="ECO:0000313" key="16">
    <source>
        <dbReference type="EMBL" id="CAB4305521.1"/>
    </source>
</evidence>
<dbReference type="PROSITE" id="PS00546">
    <property type="entry name" value="CYSTEINE_SWITCH"/>
    <property type="match status" value="1"/>
</dbReference>
<dbReference type="InterPro" id="IPR024079">
    <property type="entry name" value="MetalloPept_cat_dom_sf"/>
</dbReference>
<keyword evidence="8" id="KW-0865">Zymogen</keyword>
<keyword evidence="3 11" id="KW-0479">Metal-binding</keyword>
<dbReference type="InterPro" id="IPR036365">
    <property type="entry name" value="PGBD-like_sf"/>
</dbReference>
<sequence length="312" mass="33976">MASSKTSTLSLSAITVLLFILFILLSLLSYAKASETHNNKTSSPFEFLDHLKGCHKGDKVQGIQDLKKYLEKFGYLNGNTNNDDYFDNELESAIKTYQINYHLKVTGTLDEKTVSKMEMPRCGVPDIINGTTSMRSGKKRGGHGSTHTVAHFSFFQGSPKWPANKYHLTYGFLQGTPSEAVGAVARAFATWQGNTHFTFSQAQSIESADLKIGFGRRDHGDGHPFDGPQGTAAHAFAPTDGRFHYNADETWVVGAVPGGLDLETVALHEIGHLLGLGHSSVPGAVMLPEVRTGFTQSLHADDIQGIKALYNT</sequence>
<feature type="binding site" evidence="12">
    <location>
        <position position="227"/>
    </location>
    <ligand>
        <name>Ca(2+)</name>
        <dbReference type="ChEBI" id="CHEBI:29108"/>
        <label>3</label>
    </ligand>
</feature>
<dbReference type="InterPro" id="IPR021190">
    <property type="entry name" value="Pept_M10A"/>
</dbReference>
<evidence type="ECO:0000256" key="3">
    <source>
        <dbReference type="ARBA" id="ARBA00022723"/>
    </source>
</evidence>
<dbReference type="SUPFAM" id="SSF55486">
    <property type="entry name" value="Metalloproteases ('zincins'), catalytic domain"/>
    <property type="match status" value="1"/>
</dbReference>
<dbReference type="AlphaFoldDB" id="A0A6J5WYL4"/>
<evidence type="ECO:0000256" key="12">
    <source>
        <dbReference type="PIRSR" id="PIRSR621190-2"/>
    </source>
</evidence>
<feature type="binding site" evidence="12">
    <location>
        <position position="219"/>
    </location>
    <ligand>
        <name>Zn(2+)</name>
        <dbReference type="ChEBI" id="CHEBI:29105"/>
        <label>1</label>
    </ligand>
</feature>
<reference evidence="17" key="1">
    <citation type="journal article" date="2020" name="Genome Biol.">
        <title>Gamete binning: chromosome-level and haplotype-resolved genome assembly enabled by high-throughput single-cell sequencing of gamete genomes.</title>
        <authorList>
            <person name="Campoy J.A."/>
            <person name="Sun H."/>
            <person name="Goel M."/>
            <person name="Jiao W.-B."/>
            <person name="Folz-Donahue K."/>
            <person name="Wang N."/>
            <person name="Rubio M."/>
            <person name="Liu C."/>
            <person name="Kukat C."/>
            <person name="Ruiz D."/>
            <person name="Huettel B."/>
            <person name="Schneeberger K."/>
        </authorList>
    </citation>
    <scope>NUCLEOTIDE SEQUENCE [LARGE SCALE GENOMIC DNA]</scope>
    <source>
        <strain evidence="17">cv. Rojo Pasion</strain>
    </source>
</reference>
<keyword evidence="4 14" id="KW-0732">Signal</keyword>
<organism evidence="16 17">
    <name type="scientific">Prunus armeniaca</name>
    <name type="common">Apricot</name>
    <name type="synonym">Armeniaca vulgaris</name>
    <dbReference type="NCBI Taxonomy" id="36596"/>
    <lineage>
        <taxon>Eukaryota</taxon>
        <taxon>Viridiplantae</taxon>
        <taxon>Streptophyta</taxon>
        <taxon>Embryophyta</taxon>
        <taxon>Tracheophyta</taxon>
        <taxon>Spermatophyta</taxon>
        <taxon>Magnoliopsida</taxon>
        <taxon>eudicotyledons</taxon>
        <taxon>Gunneridae</taxon>
        <taxon>Pentapetalae</taxon>
        <taxon>rosids</taxon>
        <taxon>fabids</taxon>
        <taxon>Rosales</taxon>
        <taxon>Rosaceae</taxon>
        <taxon>Amygdaloideae</taxon>
        <taxon>Amygdaleae</taxon>
        <taxon>Prunus</taxon>
    </lineage>
</organism>
<feature type="domain" description="Peptidase metallopeptidase" evidence="15">
    <location>
        <begin position="157"/>
        <end position="312"/>
    </location>
</feature>
<dbReference type="GO" id="GO:0008270">
    <property type="term" value="F:zinc ion binding"/>
    <property type="evidence" value="ECO:0007669"/>
    <property type="project" value="InterPro"/>
</dbReference>
<dbReference type="InterPro" id="IPR021158">
    <property type="entry name" value="Pept_M10A_Zn_BS"/>
</dbReference>
<dbReference type="OrthoDB" id="406838at2759"/>
<dbReference type="CDD" id="cd04278">
    <property type="entry name" value="ZnMc_MMP"/>
    <property type="match status" value="1"/>
</dbReference>
<dbReference type="FunFam" id="3.40.390.10:FF:000018">
    <property type="entry name" value="Metalloendoproteinase 1"/>
    <property type="match status" value="1"/>
</dbReference>
<dbReference type="Pfam" id="PF01471">
    <property type="entry name" value="PG_binding_1"/>
    <property type="match status" value="1"/>
</dbReference>
<dbReference type="GO" id="GO:0030574">
    <property type="term" value="P:collagen catabolic process"/>
    <property type="evidence" value="ECO:0007669"/>
    <property type="project" value="TreeGrafter"/>
</dbReference>
<evidence type="ECO:0000256" key="10">
    <source>
        <dbReference type="PIRSR" id="PIRSR001191-1"/>
    </source>
</evidence>
<feature type="binding site" evidence="12">
    <location>
        <position position="234"/>
    </location>
    <ligand>
        <name>Zn(2+)</name>
        <dbReference type="ChEBI" id="CHEBI:29105"/>
        <label>1</label>
    </ligand>
</feature>
<dbReference type="GO" id="GO:0031012">
    <property type="term" value="C:extracellular matrix"/>
    <property type="evidence" value="ECO:0007669"/>
    <property type="project" value="InterPro"/>
</dbReference>
<evidence type="ECO:0000259" key="15">
    <source>
        <dbReference type="SMART" id="SM00235"/>
    </source>
</evidence>